<feature type="transmembrane region" description="Helical" evidence="10">
    <location>
        <begin position="388"/>
        <end position="412"/>
    </location>
</feature>
<comment type="subcellular location">
    <subcellularLocation>
        <location evidence="1">Cell membrane</location>
        <topology evidence="1">Multi-pass membrane protein</topology>
    </subcellularLocation>
</comment>
<feature type="transmembrane region" description="Helical" evidence="10">
    <location>
        <begin position="16"/>
        <end position="37"/>
    </location>
</feature>
<feature type="transmembrane region" description="Helical" evidence="10">
    <location>
        <begin position="271"/>
        <end position="295"/>
    </location>
</feature>
<accession>A0A644WFC9</accession>
<proteinExistence type="inferred from homology"/>
<keyword evidence="9" id="KW-0046">Antibiotic resistance</keyword>
<evidence type="ECO:0000256" key="9">
    <source>
        <dbReference type="ARBA" id="ARBA00023251"/>
    </source>
</evidence>
<evidence type="ECO:0000256" key="7">
    <source>
        <dbReference type="ARBA" id="ARBA00022989"/>
    </source>
</evidence>
<dbReference type="GO" id="GO:0015297">
    <property type="term" value="F:antiporter activity"/>
    <property type="evidence" value="ECO:0007669"/>
    <property type="project" value="InterPro"/>
</dbReference>
<evidence type="ECO:0000256" key="3">
    <source>
        <dbReference type="ARBA" id="ARBA00022106"/>
    </source>
</evidence>
<dbReference type="GO" id="GO:0042910">
    <property type="term" value="F:xenobiotic transmembrane transporter activity"/>
    <property type="evidence" value="ECO:0007669"/>
    <property type="project" value="InterPro"/>
</dbReference>
<keyword evidence="8 10" id="KW-0472">Membrane</keyword>
<feature type="transmembrane region" description="Helical" evidence="10">
    <location>
        <begin position="94"/>
        <end position="117"/>
    </location>
</feature>
<evidence type="ECO:0000256" key="8">
    <source>
        <dbReference type="ARBA" id="ARBA00023136"/>
    </source>
</evidence>
<sequence length="453" mass="49620">MDPKVEQLGKGKIPKLLLNYALPAIIATTASSLYNIIDRIFIGHGVGAMAISGLALTFPIMNLAIAFGTLVGAGASAMVSIRMGQKRRADATRILGNALVLNLIIGISFTILSLIFLEDILRLFGASDNTLPYAHDFMQVILSAVVVSHLFFGLNNVMRSSGYPKKAMTSILLTIGVNIILAPLFIFVFNWGIRGAAFATVLSQSVGLVWVLIHFMSRKPYIHFRPSGFRLKKRIIADIFAIGLSPFIIHVASSAVSLITNLQLTGYGGDYAIGSYGIIGSIAMLVVMIVFGFTQGMQPIVGFNYGAKQFDRVTEVLKLTIFWATAISFLGFLAGMLFPEQIARAFTDDEIMIATTVHGMRITLIVFFVIGFQVVVSSFFQYIGKAKIAIFLSLSRQVIFLIPFLLLLPRFYELDGVWAALPASDLLASVITAFILFYYRNKLRKDRENIAAG</sequence>
<keyword evidence="7 10" id="KW-1133">Transmembrane helix</keyword>
<reference evidence="11" key="1">
    <citation type="submission" date="2019-08" db="EMBL/GenBank/DDBJ databases">
        <authorList>
            <person name="Kucharzyk K."/>
            <person name="Murdoch R.W."/>
            <person name="Higgins S."/>
            <person name="Loffler F."/>
        </authorList>
    </citation>
    <scope>NUCLEOTIDE SEQUENCE</scope>
</reference>
<dbReference type="Pfam" id="PF01554">
    <property type="entry name" value="MatE"/>
    <property type="match status" value="2"/>
</dbReference>
<feature type="transmembrane region" description="Helical" evidence="10">
    <location>
        <begin position="418"/>
        <end position="439"/>
    </location>
</feature>
<dbReference type="GO" id="GO:0046677">
    <property type="term" value="P:response to antibiotic"/>
    <property type="evidence" value="ECO:0007669"/>
    <property type="project" value="UniProtKB-KW"/>
</dbReference>
<dbReference type="InterPro" id="IPR051327">
    <property type="entry name" value="MATE_MepA_subfamily"/>
</dbReference>
<gene>
    <name evidence="11" type="primary">mepA_28</name>
    <name evidence="11" type="ORF">SDC9_48804</name>
</gene>
<dbReference type="InterPro" id="IPR048279">
    <property type="entry name" value="MdtK-like"/>
</dbReference>
<dbReference type="InterPro" id="IPR045070">
    <property type="entry name" value="MATE_MepA-like"/>
</dbReference>
<evidence type="ECO:0000256" key="10">
    <source>
        <dbReference type="SAM" id="Phobius"/>
    </source>
</evidence>
<evidence type="ECO:0000256" key="1">
    <source>
        <dbReference type="ARBA" id="ARBA00004651"/>
    </source>
</evidence>
<feature type="transmembrane region" description="Helical" evidence="10">
    <location>
        <begin position="235"/>
        <end position="259"/>
    </location>
</feature>
<evidence type="ECO:0000313" key="11">
    <source>
        <dbReference type="EMBL" id="MPM02555.1"/>
    </source>
</evidence>
<dbReference type="CDD" id="cd13143">
    <property type="entry name" value="MATE_MepA_like"/>
    <property type="match status" value="1"/>
</dbReference>
<feature type="transmembrane region" description="Helical" evidence="10">
    <location>
        <begin position="137"/>
        <end position="158"/>
    </location>
</feature>
<evidence type="ECO:0000256" key="4">
    <source>
        <dbReference type="ARBA" id="ARBA00022448"/>
    </source>
</evidence>
<name>A0A644WFC9_9ZZZZ</name>
<feature type="transmembrane region" description="Helical" evidence="10">
    <location>
        <begin position="49"/>
        <end position="73"/>
    </location>
</feature>
<dbReference type="AlphaFoldDB" id="A0A644WFC9"/>
<feature type="transmembrane region" description="Helical" evidence="10">
    <location>
        <begin position="195"/>
        <end position="215"/>
    </location>
</feature>
<evidence type="ECO:0000256" key="6">
    <source>
        <dbReference type="ARBA" id="ARBA00022692"/>
    </source>
</evidence>
<dbReference type="NCBIfam" id="TIGR00797">
    <property type="entry name" value="matE"/>
    <property type="match status" value="1"/>
</dbReference>
<evidence type="ECO:0000256" key="5">
    <source>
        <dbReference type="ARBA" id="ARBA00022475"/>
    </source>
</evidence>
<dbReference type="EMBL" id="VSSQ01000877">
    <property type="protein sequence ID" value="MPM02555.1"/>
    <property type="molecule type" value="Genomic_DNA"/>
</dbReference>
<dbReference type="GO" id="GO:0005886">
    <property type="term" value="C:plasma membrane"/>
    <property type="evidence" value="ECO:0007669"/>
    <property type="project" value="UniProtKB-SubCell"/>
</dbReference>
<keyword evidence="4" id="KW-0813">Transport</keyword>
<keyword evidence="6 10" id="KW-0812">Transmembrane</keyword>
<organism evidence="11">
    <name type="scientific">bioreactor metagenome</name>
    <dbReference type="NCBI Taxonomy" id="1076179"/>
    <lineage>
        <taxon>unclassified sequences</taxon>
        <taxon>metagenomes</taxon>
        <taxon>ecological metagenomes</taxon>
    </lineage>
</organism>
<feature type="transmembrane region" description="Helical" evidence="10">
    <location>
        <begin position="358"/>
        <end position="376"/>
    </location>
</feature>
<evidence type="ECO:0000256" key="2">
    <source>
        <dbReference type="ARBA" id="ARBA00008417"/>
    </source>
</evidence>
<dbReference type="InterPro" id="IPR002528">
    <property type="entry name" value="MATE_fam"/>
</dbReference>
<dbReference type="PANTHER" id="PTHR43823:SF3">
    <property type="entry name" value="MULTIDRUG EXPORT PROTEIN MEPA"/>
    <property type="match status" value="1"/>
</dbReference>
<protein>
    <recommendedName>
        <fullName evidence="3">Multidrug export protein MepA</fullName>
    </recommendedName>
</protein>
<comment type="similarity">
    <text evidence="2">Belongs to the multi antimicrobial extrusion (MATE) (TC 2.A.66.1) family. MepA subfamily.</text>
</comment>
<comment type="caution">
    <text evidence="11">The sequence shown here is derived from an EMBL/GenBank/DDBJ whole genome shotgun (WGS) entry which is preliminary data.</text>
</comment>
<feature type="transmembrane region" description="Helical" evidence="10">
    <location>
        <begin position="316"/>
        <end position="338"/>
    </location>
</feature>
<dbReference type="PANTHER" id="PTHR43823">
    <property type="entry name" value="SPORULATION PROTEIN YKVU"/>
    <property type="match status" value="1"/>
</dbReference>
<feature type="transmembrane region" description="Helical" evidence="10">
    <location>
        <begin position="170"/>
        <end position="189"/>
    </location>
</feature>
<dbReference type="PIRSF" id="PIRSF006603">
    <property type="entry name" value="DinF"/>
    <property type="match status" value="1"/>
</dbReference>
<keyword evidence="5" id="KW-1003">Cell membrane</keyword>